<dbReference type="Proteomes" id="UP000499080">
    <property type="component" value="Unassembled WGS sequence"/>
</dbReference>
<accession>A0A4Y2GTQ8</accession>
<dbReference type="AlphaFoldDB" id="A0A4Y2GTQ8"/>
<keyword evidence="2" id="KW-1185">Reference proteome</keyword>
<evidence type="ECO:0000313" key="1">
    <source>
        <dbReference type="EMBL" id="GBM55514.1"/>
    </source>
</evidence>
<organism evidence="1 2">
    <name type="scientific">Araneus ventricosus</name>
    <name type="common">Orbweaver spider</name>
    <name type="synonym">Epeira ventricosa</name>
    <dbReference type="NCBI Taxonomy" id="182803"/>
    <lineage>
        <taxon>Eukaryota</taxon>
        <taxon>Metazoa</taxon>
        <taxon>Ecdysozoa</taxon>
        <taxon>Arthropoda</taxon>
        <taxon>Chelicerata</taxon>
        <taxon>Arachnida</taxon>
        <taxon>Araneae</taxon>
        <taxon>Araneomorphae</taxon>
        <taxon>Entelegynae</taxon>
        <taxon>Araneoidea</taxon>
        <taxon>Araneidae</taxon>
        <taxon>Araneus</taxon>
    </lineage>
</organism>
<sequence length="263" mass="31231">MLLQQHHACCKRFTFCSIPFVSLFSSRFKRNLFETLEKGVTTEERRSQAEETKHHYSDKRNCRFKALFRPSGSEDKVFLIRHHLYKTKAKACEMQLKMDNKDLEAFCKVNWFEFFYIDGARLFHIITNYPSAIAPPLSWAQVYTLRVDRLWRFDLRFTPSKRHKLPLRYSVVTEPGTAPKVYTLCVGRFWPLDLRFTPEKRHKLSFRYSVVTEPCTAPKMYTLCVGKLWRLDLRFTPEKRHKLHFRYSVVTESGTAPNVCTLL</sequence>
<protein>
    <submittedName>
        <fullName evidence="1">Uncharacterized protein</fullName>
    </submittedName>
</protein>
<proteinExistence type="predicted"/>
<name>A0A4Y2GTQ8_ARAVE</name>
<dbReference type="EMBL" id="BGPR01001504">
    <property type="protein sequence ID" value="GBM55514.1"/>
    <property type="molecule type" value="Genomic_DNA"/>
</dbReference>
<gene>
    <name evidence="1" type="ORF">AVEN_164409_1</name>
</gene>
<evidence type="ECO:0000313" key="2">
    <source>
        <dbReference type="Proteomes" id="UP000499080"/>
    </source>
</evidence>
<reference evidence="1 2" key="1">
    <citation type="journal article" date="2019" name="Sci. Rep.">
        <title>Orb-weaving spider Araneus ventricosus genome elucidates the spidroin gene catalogue.</title>
        <authorList>
            <person name="Kono N."/>
            <person name="Nakamura H."/>
            <person name="Ohtoshi R."/>
            <person name="Moran D.A.P."/>
            <person name="Shinohara A."/>
            <person name="Yoshida Y."/>
            <person name="Fujiwara M."/>
            <person name="Mori M."/>
            <person name="Tomita M."/>
            <person name="Arakawa K."/>
        </authorList>
    </citation>
    <scope>NUCLEOTIDE SEQUENCE [LARGE SCALE GENOMIC DNA]</scope>
</reference>
<comment type="caution">
    <text evidence="1">The sequence shown here is derived from an EMBL/GenBank/DDBJ whole genome shotgun (WGS) entry which is preliminary data.</text>
</comment>